<evidence type="ECO:0000313" key="4">
    <source>
        <dbReference type="Proteomes" id="UP000310158"/>
    </source>
</evidence>
<protein>
    <recommendedName>
        <fullName evidence="2">DUF6533 domain-containing protein</fullName>
    </recommendedName>
</protein>
<reference evidence="3 4" key="1">
    <citation type="submission" date="2019-02" db="EMBL/GenBank/DDBJ databases">
        <title>Genome sequencing of the rare red list fungi Bondarzewia mesenterica.</title>
        <authorList>
            <person name="Buettner E."/>
            <person name="Kellner H."/>
        </authorList>
    </citation>
    <scope>NUCLEOTIDE SEQUENCE [LARGE SCALE GENOMIC DNA]</scope>
    <source>
        <strain evidence="3 4">DSM 108281</strain>
    </source>
</reference>
<dbReference type="InterPro" id="IPR045340">
    <property type="entry name" value="DUF6533"/>
</dbReference>
<keyword evidence="1" id="KW-0812">Transmembrane</keyword>
<gene>
    <name evidence="3" type="ORF">EW146_g2864</name>
</gene>
<dbReference type="Pfam" id="PF20151">
    <property type="entry name" value="DUF6533"/>
    <property type="match status" value="1"/>
</dbReference>
<feature type="transmembrane region" description="Helical" evidence="1">
    <location>
        <begin position="116"/>
        <end position="132"/>
    </location>
</feature>
<evidence type="ECO:0000256" key="1">
    <source>
        <dbReference type="SAM" id="Phobius"/>
    </source>
</evidence>
<evidence type="ECO:0000259" key="2">
    <source>
        <dbReference type="Pfam" id="PF20151"/>
    </source>
</evidence>
<organism evidence="3 4">
    <name type="scientific">Bondarzewia mesenterica</name>
    <dbReference type="NCBI Taxonomy" id="1095465"/>
    <lineage>
        <taxon>Eukaryota</taxon>
        <taxon>Fungi</taxon>
        <taxon>Dikarya</taxon>
        <taxon>Basidiomycota</taxon>
        <taxon>Agaricomycotina</taxon>
        <taxon>Agaricomycetes</taxon>
        <taxon>Russulales</taxon>
        <taxon>Bondarzewiaceae</taxon>
        <taxon>Bondarzewia</taxon>
    </lineage>
</organism>
<feature type="transmembrane region" description="Helical" evidence="1">
    <location>
        <begin position="88"/>
        <end position="110"/>
    </location>
</feature>
<keyword evidence="4" id="KW-1185">Reference proteome</keyword>
<feature type="transmembrane region" description="Helical" evidence="1">
    <location>
        <begin position="18"/>
        <end position="35"/>
    </location>
</feature>
<keyword evidence="1" id="KW-0472">Membrane</keyword>
<keyword evidence="1" id="KW-1133">Transmembrane helix</keyword>
<dbReference type="EMBL" id="SGPL01000088">
    <property type="protein sequence ID" value="THH18065.1"/>
    <property type="molecule type" value="Genomic_DNA"/>
</dbReference>
<name>A0A4S4LZV9_9AGAM</name>
<dbReference type="OrthoDB" id="3350812at2759"/>
<accession>A0A4S4LZV9</accession>
<dbReference type="AlphaFoldDB" id="A0A4S4LZV9"/>
<comment type="caution">
    <text evidence="3">The sequence shown here is derived from an EMBL/GenBank/DDBJ whole genome shotgun (WGS) entry which is preliminary data.</text>
</comment>
<dbReference type="Proteomes" id="UP000310158">
    <property type="component" value="Unassembled WGS sequence"/>
</dbReference>
<sequence length="263" mass="29587">MDSTHVAAIVNSLKHTQIVYYFDVLAISLLVYDYILTLHAEVTLIWAADWNLTKAFFFLTRYPVFVDTVMALYHDLGKGLSIRMCDMLYRIIGWMFLCGISIAEASPIFNYRYSPHLIRITVILALTLVKGIPQYRQSNSPLIISLYRDGIMYYIYLFVLSVINVTVLLTAPREYANLLSLLQRVLHSVLSSRILLHLRQAANQSIVYVSGMPDSLPTVGQVSNIAFGAGRSGTRTMFSVDDGIWVSGENAIETHHGDGIDMP</sequence>
<feature type="domain" description="DUF6533" evidence="2">
    <location>
        <begin position="21"/>
        <end position="65"/>
    </location>
</feature>
<evidence type="ECO:0000313" key="3">
    <source>
        <dbReference type="EMBL" id="THH18065.1"/>
    </source>
</evidence>
<feature type="transmembrane region" description="Helical" evidence="1">
    <location>
        <begin position="153"/>
        <end position="172"/>
    </location>
</feature>
<proteinExistence type="predicted"/>
<feature type="transmembrane region" description="Helical" evidence="1">
    <location>
        <begin position="55"/>
        <end position="76"/>
    </location>
</feature>